<dbReference type="AlphaFoldDB" id="A0AB35HCZ8"/>
<reference evidence="3" key="1">
    <citation type="submission" date="2021-10" db="EMBL/GenBank/DDBJ databases">
        <title>Collection of gut derived symbiotic bacterial strains cultured from healthy donors.</title>
        <authorList>
            <person name="Lin H."/>
            <person name="Littmann E."/>
            <person name="Kohout C."/>
            <person name="Pamer E.G."/>
        </authorList>
    </citation>
    <scope>NUCLEOTIDE SEQUENCE</scope>
    <source>
        <strain evidence="3">DFI.4.35</strain>
    </source>
</reference>
<dbReference type="InterPro" id="IPR025948">
    <property type="entry name" value="HTH-like_dom"/>
</dbReference>
<dbReference type="RefSeq" id="WP_227283089.1">
    <property type="nucleotide sequence ID" value="NZ_JAJDLA010000002.1"/>
</dbReference>
<evidence type="ECO:0000313" key="4">
    <source>
        <dbReference type="Proteomes" id="UP001198010"/>
    </source>
</evidence>
<dbReference type="InterPro" id="IPR036397">
    <property type="entry name" value="RNaseH_sf"/>
</dbReference>
<comment type="function">
    <text evidence="1">Involved in the transposition of the insertion sequence.</text>
</comment>
<dbReference type="PROSITE" id="PS50994">
    <property type="entry name" value="INTEGRASE"/>
    <property type="match status" value="1"/>
</dbReference>
<name>A0AB35HCZ8_9FIRM</name>
<organism evidence="3 4">
    <name type="scientific">Veillonella nakazawae</name>
    <dbReference type="NCBI Taxonomy" id="2682456"/>
    <lineage>
        <taxon>Bacteria</taxon>
        <taxon>Bacillati</taxon>
        <taxon>Bacillota</taxon>
        <taxon>Negativicutes</taxon>
        <taxon>Veillonellales</taxon>
        <taxon>Veillonellaceae</taxon>
        <taxon>Veillonella</taxon>
    </lineage>
</organism>
<dbReference type="PANTHER" id="PTHR46889">
    <property type="entry name" value="TRANSPOSASE INSF FOR INSERTION SEQUENCE IS3B-RELATED"/>
    <property type="match status" value="1"/>
</dbReference>
<dbReference type="GO" id="GO:0003676">
    <property type="term" value="F:nucleic acid binding"/>
    <property type="evidence" value="ECO:0007669"/>
    <property type="project" value="InterPro"/>
</dbReference>
<feature type="domain" description="Integrase catalytic" evidence="2">
    <location>
        <begin position="117"/>
        <end position="281"/>
    </location>
</feature>
<dbReference type="Pfam" id="PF13333">
    <property type="entry name" value="rve_2"/>
    <property type="match status" value="1"/>
</dbReference>
<dbReference type="Proteomes" id="UP001198010">
    <property type="component" value="Unassembled WGS sequence"/>
</dbReference>
<sequence>MIKTLRQQGYQLKHLLKAMPMSKSTYYFELTKVDLVDKRNTELKDEIQKIFTEHKGRYGVRRVYQELLNRGFVVNHKRVQRLMHCMGLAGKRPKEKYHSYKGKVGKVAENIVNRDFSTTAPLQKWTTDVSQFNFSWGKCYLSPILDMNTNEIIAYDLALRPNLEQISRMLEKAFKKFTNLSGLIFHSDQGWQYQHNYFRQALKEHGIIQSMSRKGNCYDNSVMETFFGRLKTEIYYGFETEYSSFNAFAVAIEEYINYYNNRRIQKKTKWMPPVKYRKASMCLG</sequence>
<dbReference type="EMBL" id="JAJDLA010000002">
    <property type="protein sequence ID" value="MCB8605103.1"/>
    <property type="molecule type" value="Genomic_DNA"/>
</dbReference>
<dbReference type="NCBIfam" id="NF033516">
    <property type="entry name" value="transpos_IS3"/>
    <property type="match status" value="1"/>
</dbReference>
<dbReference type="InterPro" id="IPR012337">
    <property type="entry name" value="RNaseH-like_sf"/>
</dbReference>
<evidence type="ECO:0000313" key="3">
    <source>
        <dbReference type="EMBL" id="MCB8605103.1"/>
    </source>
</evidence>
<dbReference type="Pfam" id="PF00665">
    <property type="entry name" value="rve"/>
    <property type="match status" value="1"/>
</dbReference>
<gene>
    <name evidence="3" type="ORF">LJD63_02350</name>
</gene>
<dbReference type="PANTHER" id="PTHR46889:SF4">
    <property type="entry name" value="TRANSPOSASE INSO FOR INSERTION SEQUENCE ELEMENT IS911B-RELATED"/>
    <property type="match status" value="1"/>
</dbReference>
<dbReference type="InterPro" id="IPR001584">
    <property type="entry name" value="Integrase_cat-core"/>
</dbReference>
<accession>A0AB35HCZ8</accession>
<dbReference type="Pfam" id="PF13276">
    <property type="entry name" value="HTH_21"/>
    <property type="match status" value="1"/>
</dbReference>
<dbReference type="SUPFAM" id="SSF53098">
    <property type="entry name" value="Ribonuclease H-like"/>
    <property type="match status" value="1"/>
</dbReference>
<evidence type="ECO:0000256" key="1">
    <source>
        <dbReference type="ARBA" id="ARBA00002286"/>
    </source>
</evidence>
<protein>
    <submittedName>
        <fullName evidence="3">IS3 family transposase</fullName>
    </submittedName>
</protein>
<dbReference type="Gene3D" id="3.30.420.10">
    <property type="entry name" value="Ribonuclease H-like superfamily/Ribonuclease H"/>
    <property type="match status" value="1"/>
</dbReference>
<comment type="caution">
    <text evidence="3">The sequence shown here is derived from an EMBL/GenBank/DDBJ whole genome shotgun (WGS) entry which is preliminary data.</text>
</comment>
<dbReference type="InterPro" id="IPR050900">
    <property type="entry name" value="Transposase_IS3/IS150/IS904"/>
</dbReference>
<evidence type="ECO:0000259" key="2">
    <source>
        <dbReference type="PROSITE" id="PS50994"/>
    </source>
</evidence>
<dbReference type="GO" id="GO:0015074">
    <property type="term" value="P:DNA integration"/>
    <property type="evidence" value="ECO:0007669"/>
    <property type="project" value="InterPro"/>
</dbReference>
<proteinExistence type="predicted"/>
<dbReference type="InterPro" id="IPR048020">
    <property type="entry name" value="Transpos_IS3"/>
</dbReference>